<dbReference type="AlphaFoldDB" id="A0A9P1GLK0"/>
<sequence>MNILYVIHRYQDLKSKSPGERAKAQKRVVLIGGKAASAYVNAKIIIKLINNVGKVINNDPDTGKLLKVAFVPNYCVSAAQVMIPASDISEHISTAGAGGEDGGIFLGGNPRNMGGNSWEHGGKTGKHREEKGLTMPSYAS</sequence>
<keyword evidence="2" id="KW-0808">Transferase</keyword>
<evidence type="ECO:0000256" key="2">
    <source>
        <dbReference type="RuleBase" id="RU000587"/>
    </source>
</evidence>
<comment type="similarity">
    <text evidence="1 2">Belongs to the glycogen phosphorylase family.</text>
</comment>
<comment type="function">
    <text evidence="2">Allosteric enzyme that catalyzes the rate-limiting step in glycogen catabolism, the phosphorolytic cleavage of glycogen to produce glucose-1-phosphate, and plays a central role in maintaining cellular and organismal glucose homeostasis.</text>
</comment>
<comment type="catalytic activity">
    <reaction evidence="2">
        <text>[(1-&gt;4)-alpha-D-glucosyl](n) + phosphate = [(1-&gt;4)-alpha-D-glucosyl](n-1) + alpha-D-glucose 1-phosphate</text>
        <dbReference type="Rhea" id="RHEA:41732"/>
        <dbReference type="Rhea" id="RHEA-COMP:9584"/>
        <dbReference type="Rhea" id="RHEA-COMP:9586"/>
        <dbReference type="ChEBI" id="CHEBI:15444"/>
        <dbReference type="ChEBI" id="CHEBI:43474"/>
        <dbReference type="ChEBI" id="CHEBI:58601"/>
        <dbReference type="EC" id="2.4.1.1"/>
    </reaction>
</comment>
<dbReference type="GO" id="GO:0005737">
    <property type="term" value="C:cytoplasm"/>
    <property type="evidence" value="ECO:0007669"/>
    <property type="project" value="TreeGrafter"/>
</dbReference>
<dbReference type="GO" id="GO:0008184">
    <property type="term" value="F:glycogen phosphorylase activity"/>
    <property type="evidence" value="ECO:0007669"/>
    <property type="project" value="InterPro"/>
</dbReference>
<comment type="cofactor">
    <cofactor evidence="2">
        <name>pyridoxal 5'-phosphate</name>
        <dbReference type="ChEBI" id="CHEBI:597326"/>
    </cofactor>
</comment>
<evidence type="ECO:0000313" key="4">
    <source>
        <dbReference type="EMBL" id="CAI4015687.1"/>
    </source>
</evidence>
<keyword evidence="2" id="KW-0328">Glycosyltransferase</keyword>
<evidence type="ECO:0000313" key="5">
    <source>
        <dbReference type="EMBL" id="CAL1169062.1"/>
    </source>
</evidence>
<dbReference type="PANTHER" id="PTHR11468">
    <property type="entry name" value="GLYCOGEN PHOSPHORYLASE"/>
    <property type="match status" value="1"/>
</dbReference>
<keyword evidence="2" id="KW-0119">Carbohydrate metabolism</keyword>
<dbReference type="Gene3D" id="3.40.50.2000">
    <property type="entry name" value="Glycogen Phosphorylase B"/>
    <property type="match status" value="1"/>
</dbReference>
<evidence type="ECO:0000313" key="6">
    <source>
        <dbReference type="Proteomes" id="UP001152797"/>
    </source>
</evidence>
<dbReference type="InterPro" id="IPR000811">
    <property type="entry name" value="Glyco_trans_35"/>
</dbReference>
<evidence type="ECO:0000256" key="1">
    <source>
        <dbReference type="ARBA" id="ARBA00006047"/>
    </source>
</evidence>
<dbReference type="EMBL" id="CAMXCT010006544">
    <property type="protein sequence ID" value="CAI4015687.1"/>
    <property type="molecule type" value="Genomic_DNA"/>
</dbReference>
<accession>A0A9P1GLK0</accession>
<dbReference type="GO" id="GO:0030170">
    <property type="term" value="F:pyridoxal phosphate binding"/>
    <property type="evidence" value="ECO:0007669"/>
    <property type="project" value="TreeGrafter"/>
</dbReference>
<dbReference type="Pfam" id="PF00343">
    <property type="entry name" value="Phosphorylase"/>
    <property type="match status" value="1"/>
</dbReference>
<dbReference type="EMBL" id="CAMXCT020006544">
    <property type="protein sequence ID" value="CAL1169062.1"/>
    <property type="molecule type" value="Genomic_DNA"/>
</dbReference>
<dbReference type="EMBL" id="CAMXCT030006544">
    <property type="protein sequence ID" value="CAL4802999.1"/>
    <property type="molecule type" value="Genomic_DNA"/>
</dbReference>
<dbReference type="GO" id="GO:0005980">
    <property type="term" value="P:glycogen catabolic process"/>
    <property type="evidence" value="ECO:0007669"/>
    <property type="project" value="TreeGrafter"/>
</dbReference>
<keyword evidence="2" id="KW-0663">Pyridoxal phosphate</keyword>
<dbReference type="SUPFAM" id="SSF53756">
    <property type="entry name" value="UDP-Glycosyltransferase/glycogen phosphorylase"/>
    <property type="match status" value="1"/>
</dbReference>
<organism evidence="4">
    <name type="scientific">Cladocopium goreaui</name>
    <dbReference type="NCBI Taxonomy" id="2562237"/>
    <lineage>
        <taxon>Eukaryota</taxon>
        <taxon>Sar</taxon>
        <taxon>Alveolata</taxon>
        <taxon>Dinophyceae</taxon>
        <taxon>Suessiales</taxon>
        <taxon>Symbiodiniaceae</taxon>
        <taxon>Cladocopium</taxon>
    </lineage>
</organism>
<comment type="caution">
    <text evidence="4">The sequence shown here is derived from an EMBL/GenBank/DDBJ whole genome shotgun (WGS) entry which is preliminary data.</text>
</comment>
<reference evidence="4" key="1">
    <citation type="submission" date="2022-10" db="EMBL/GenBank/DDBJ databases">
        <authorList>
            <person name="Chen Y."/>
            <person name="Dougan E. K."/>
            <person name="Chan C."/>
            <person name="Rhodes N."/>
            <person name="Thang M."/>
        </authorList>
    </citation>
    <scope>NUCLEOTIDE SEQUENCE</scope>
</reference>
<dbReference type="Proteomes" id="UP001152797">
    <property type="component" value="Unassembled WGS sequence"/>
</dbReference>
<dbReference type="EC" id="2.4.1.1" evidence="2"/>
<dbReference type="PANTHER" id="PTHR11468:SF3">
    <property type="entry name" value="GLYCOGEN PHOSPHORYLASE, LIVER FORM"/>
    <property type="match status" value="1"/>
</dbReference>
<evidence type="ECO:0000256" key="3">
    <source>
        <dbReference type="SAM" id="MobiDB-lite"/>
    </source>
</evidence>
<protein>
    <recommendedName>
        <fullName evidence="2">Alpha-1,4 glucan phosphorylase</fullName>
        <ecNumber evidence="2">2.4.1.1</ecNumber>
    </recommendedName>
</protein>
<feature type="region of interest" description="Disordered" evidence="3">
    <location>
        <begin position="114"/>
        <end position="140"/>
    </location>
</feature>
<dbReference type="OrthoDB" id="446432at2759"/>
<gene>
    <name evidence="4" type="ORF">C1SCF055_LOCUS40502</name>
</gene>
<name>A0A9P1GLK0_9DINO</name>
<reference evidence="5" key="2">
    <citation type="submission" date="2024-04" db="EMBL/GenBank/DDBJ databases">
        <authorList>
            <person name="Chen Y."/>
            <person name="Shah S."/>
            <person name="Dougan E. K."/>
            <person name="Thang M."/>
            <person name="Chan C."/>
        </authorList>
    </citation>
    <scope>NUCLEOTIDE SEQUENCE [LARGE SCALE GENOMIC DNA]</scope>
</reference>
<keyword evidence="6" id="KW-1185">Reference proteome</keyword>
<proteinExistence type="inferred from homology"/>